<name>A0AA39H0M0_9BILA</name>
<evidence type="ECO:0000256" key="1">
    <source>
        <dbReference type="SAM" id="MobiDB-lite"/>
    </source>
</evidence>
<comment type="caution">
    <text evidence="2">The sequence shown here is derived from an EMBL/GenBank/DDBJ whole genome shotgun (WGS) entry which is preliminary data.</text>
</comment>
<feature type="compositionally biased region" description="Polar residues" evidence="1">
    <location>
        <begin position="680"/>
        <end position="699"/>
    </location>
</feature>
<reference evidence="2" key="1">
    <citation type="submission" date="2023-06" db="EMBL/GenBank/DDBJ databases">
        <title>Genomic analysis of the entomopathogenic nematode Steinernema hermaphroditum.</title>
        <authorList>
            <person name="Schwarz E.M."/>
            <person name="Heppert J.K."/>
            <person name="Baniya A."/>
            <person name="Schwartz H.T."/>
            <person name="Tan C.-H."/>
            <person name="Antoshechkin I."/>
            <person name="Sternberg P.W."/>
            <person name="Goodrich-Blair H."/>
            <person name="Dillman A.R."/>
        </authorList>
    </citation>
    <scope>NUCLEOTIDE SEQUENCE</scope>
    <source>
        <strain evidence="2">PS9179</strain>
        <tissue evidence="2">Whole animal</tissue>
    </source>
</reference>
<accession>A0AA39H0M0</accession>
<protein>
    <submittedName>
        <fullName evidence="2">Uncharacterized protein</fullName>
    </submittedName>
</protein>
<evidence type="ECO:0000313" key="3">
    <source>
        <dbReference type="Proteomes" id="UP001175271"/>
    </source>
</evidence>
<sequence>MWGEETGAETMALNPWASVNQPQVWQNMNNRGNGNPAGNAPVGNFTPNGGTVRPGSQQWDGAANPAGRPAWNPHAPRWTPSVNHANPSAWPVQQHWNVPNTNGTYAEQTKKNMALNRNPGPNPNMSQRFDGNQNWGSKVDQQTPWDTGNSGGVPQQMHDSKDWGAARWNQGPAAWQAQMVPQLVGDWPQGQPRHDHWPAHPAAGMVPGPGGAWPQQAMGVASGSEPGRVSYDPNPQTPGPWVAPQPAEMNNDMMWHDPNPKQKKIQKDVGTAIWGDPGSQQEIRRWKEVECEGDYASGNGSDWGSGSNSSTQPTGWGDLGPASQCANDGTERWSTQSQNAPTGWDKSDQDRAAGDANNANSEGIPIQRPGQNALANGAALSADGQSRLQQWKKQKAIGVGSPDEKMVIASSSDSNVPGLIAAAKSLSIHGDWTPPSSVADNDSKSEDQASSTGTNNEKEPSVRESASPAPSPTQVDDGPQEFVPGKKWEWRDPNKVAEDPNATPGNCKPNPLLAAGNNMNFAFSNSAVNTANPYGPEVPGGNPNYWQNNPQGFPNVPYGRDMWNGRARPPANGQFMPPHRMMHGPPVGFPNNNRLQAQILAAKGVWILLSHQGASEAQLNISCTRAGQLINVLSTGNNTVLLRYADSNGEPIAQKLKNDFQGNDRVKVVTDEEVEKMLKNRSSGNGWTPNGDAQWSNGGTPVAAAEGANSQPVFSNQDDLNRPLY</sequence>
<dbReference type="EMBL" id="JAUCMV010000005">
    <property type="protein sequence ID" value="KAK0396536.1"/>
    <property type="molecule type" value="Genomic_DNA"/>
</dbReference>
<evidence type="ECO:0000313" key="2">
    <source>
        <dbReference type="EMBL" id="KAK0396536.1"/>
    </source>
</evidence>
<gene>
    <name evidence="2" type="ORF">QR680_001756</name>
</gene>
<keyword evidence="3" id="KW-1185">Reference proteome</keyword>
<feature type="compositionally biased region" description="Polar residues" evidence="1">
    <location>
        <begin position="708"/>
        <end position="718"/>
    </location>
</feature>
<dbReference type="Proteomes" id="UP001175271">
    <property type="component" value="Unassembled WGS sequence"/>
</dbReference>
<feature type="region of interest" description="Disordered" evidence="1">
    <location>
        <begin position="428"/>
        <end position="511"/>
    </location>
</feature>
<feature type="region of interest" description="Disordered" evidence="1">
    <location>
        <begin position="217"/>
        <end position="237"/>
    </location>
</feature>
<proteinExistence type="predicted"/>
<organism evidence="2 3">
    <name type="scientific">Steinernema hermaphroditum</name>
    <dbReference type="NCBI Taxonomy" id="289476"/>
    <lineage>
        <taxon>Eukaryota</taxon>
        <taxon>Metazoa</taxon>
        <taxon>Ecdysozoa</taxon>
        <taxon>Nematoda</taxon>
        <taxon>Chromadorea</taxon>
        <taxon>Rhabditida</taxon>
        <taxon>Tylenchina</taxon>
        <taxon>Panagrolaimomorpha</taxon>
        <taxon>Strongyloidoidea</taxon>
        <taxon>Steinernematidae</taxon>
        <taxon>Steinernema</taxon>
    </lineage>
</organism>
<feature type="compositionally biased region" description="Polar residues" evidence="1">
    <location>
        <begin position="324"/>
        <end position="341"/>
    </location>
</feature>
<feature type="region of interest" description="Disordered" evidence="1">
    <location>
        <begin position="293"/>
        <end position="403"/>
    </location>
</feature>
<dbReference type="AlphaFoldDB" id="A0AA39H0M0"/>
<feature type="compositionally biased region" description="Low complexity" evidence="1">
    <location>
        <begin position="297"/>
        <end position="310"/>
    </location>
</feature>
<feature type="compositionally biased region" description="Polar residues" evidence="1">
    <location>
        <begin position="45"/>
        <end position="59"/>
    </location>
</feature>
<feature type="region of interest" description="Disordered" evidence="1">
    <location>
        <begin position="679"/>
        <end position="725"/>
    </location>
</feature>
<feature type="region of interest" description="Disordered" evidence="1">
    <location>
        <begin position="29"/>
        <end position="67"/>
    </location>
</feature>
<feature type="compositionally biased region" description="Low complexity" evidence="1">
    <location>
        <begin position="29"/>
        <end position="44"/>
    </location>
</feature>
<feature type="compositionally biased region" description="Basic and acidic residues" evidence="1">
    <location>
        <begin position="484"/>
        <end position="498"/>
    </location>
</feature>